<evidence type="ECO:0000313" key="3">
    <source>
        <dbReference type="Proteomes" id="UP000605970"/>
    </source>
</evidence>
<dbReference type="EMBL" id="JABEBT010000012">
    <property type="protein sequence ID" value="KAF7638483.1"/>
    <property type="molecule type" value="Genomic_DNA"/>
</dbReference>
<sequence>MLIRLFEVAPQVFKIAFNSIRKMHNNWIGTHDGKFHCDEVFACYMLKKLPKFADHTIIRTRDSSILDKCDIIVDVGGVYDHTKKRYDHHQRDFKETMRTLTGLEFDTKLSSAGLIYVHYGKQVIANMMGIESENDPNVVKAYGRIYKSFVESVDAIDNGINQFDGTPRYKLASTLNSRVEHCNPAWNDPNPDQEKGFNRAKEIVGEEFEERIKGFFNVWLPARNFVEEAIKNRKEVHESGKILALYRWLPWKEHFFELEKELAFQEENICLIVYPDNTSGKWRVQAIPISDMSGFENRIKIPWGGLRDEELEKQSGVPGAGFVHINGFIGGAKDKEAALKLAIAALEKAKETN</sequence>
<comment type="caution">
    <text evidence="2">The sequence shown here is derived from an EMBL/GenBank/DDBJ whole genome shotgun (WGS) entry which is preliminary data.</text>
</comment>
<organism evidence="2 3">
    <name type="scientific">Meloidogyne graminicola</name>
    <dbReference type="NCBI Taxonomy" id="189291"/>
    <lineage>
        <taxon>Eukaryota</taxon>
        <taxon>Metazoa</taxon>
        <taxon>Ecdysozoa</taxon>
        <taxon>Nematoda</taxon>
        <taxon>Chromadorea</taxon>
        <taxon>Rhabditida</taxon>
        <taxon>Tylenchina</taxon>
        <taxon>Tylenchomorpha</taxon>
        <taxon>Tylenchoidea</taxon>
        <taxon>Meloidogynidae</taxon>
        <taxon>Meloidogyninae</taxon>
        <taxon>Meloidogyne</taxon>
    </lineage>
</organism>
<dbReference type="InterPro" id="IPR003226">
    <property type="entry name" value="MYG1_exonuclease"/>
</dbReference>
<dbReference type="Pfam" id="PF03690">
    <property type="entry name" value="MYG1_exonuc"/>
    <property type="match status" value="1"/>
</dbReference>
<dbReference type="PANTHER" id="PTHR11215:SF1">
    <property type="entry name" value="MYG1 EXONUCLEASE"/>
    <property type="match status" value="1"/>
</dbReference>
<accession>A0A8T0A004</accession>
<dbReference type="GO" id="GO:0005737">
    <property type="term" value="C:cytoplasm"/>
    <property type="evidence" value="ECO:0007669"/>
    <property type="project" value="TreeGrafter"/>
</dbReference>
<protein>
    <submittedName>
        <fullName evidence="2">Uncharacterized protein</fullName>
    </submittedName>
</protein>
<comment type="similarity">
    <text evidence="1">Belongs to the MYG1 family.</text>
</comment>
<proteinExistence type="inferred from homology"/>
<keyword evidence="3" id="KW-1185">Reference proteome</keyword>
<dbReference type="PANTHER" id="PTHR11215">
    <property type="entry name" value="METAL DEPENDENT HYDROLASE - RELATED"/>
    <property type="match status" value="1"/>
</dbReference>
<dbReference type="GO" id="GO:0005634">
    <property type="term" value="C:nucleus"/>
    <property type="evidence" value="ECO:0007669"/>
    <property type="project" value="TreeGrafter"/>
</dbReference>
<dbReference type="Proteomes" id="UP000605970">
    <property type="component" value="Unassembled WGS sequence"/>
</dbReference>
<dbReference type="AlphaFoldDB" id="A0A8T0A004"/>
<name>A0A8T0A004_9BILA</name>
<evidence type="ECO:0000313" key="2">
    <source>
        <dbReference type="EMBL" id="KAF7638483.1"/>
    </source>
</evidence>
<evidence type="ECO:0000256" key="1">
    <source>
        <dbReference type="ARBA" id="ARBA00010105"/>
    </source>
</evidence>
<dbReference type="OrthoDB" id="10265310at2759"/>
<reference evidence="2" key="1">
    <citation type="journal article" date="2020" name="Ecol. Evol.">
        <title>Genome structure and content of the rice root-knot nematode (Meloidogyne graminicola).</title>
        <authorList>
            <person name="Phan N.T."/>
            <person name="Danchin E.G.J."/>
            <person name="Klopp C."/>
            <person name="Perfus-Barbeoch L."/>
            <person name="Kozlowski D.K."/>
            <person name="Koutsovoulos G.D."/>
            <person name="Lopez-Roques C."/>
            <person name="Bouchez O."/>
            <person name="Zahm M."/>
            <person name="Besnard G."/>
            <person name="Bellafiore S."/>
        </authorList>
    </citation>
    <scope>NUCLEOTIDE SEQUENCE</scope>
    <source>
        <strain evidence="2">VN-18</strain>
    </source>
</reference>
<gene>
    <name evidence="2" type="ORF">Mgra_00002163</name>
</gene>